<evidence type="ECO:0000313" key="1">
    <source>
        <dbReference type="Proteomes" id="UP000887579"/>
    </source>
</evidence>
<sequence length="271" mass="30942">MNKFACILVILAITGSSYAQRPGYNCDMGNFQSCTSVFADYLGVSSTNVFDELFLFRALYDKFTTGQSVGDVVNLCNQISNFYTCVTTDQIRQCLSPLGWVNQGKSPAQAYINDGTLRQWAFMCGVGLDLFQDPNSYDCIRRTFNNNFKQLVDGALYPYMQNVAFDPANACNYSEQLQMAWTNIFYNSSACYNDRREYVAQFVGCAAALEYTSAQFSHCMHQNSCKWIANWNNPTYLKQIDGVMHLRVVPYWQKDKDGKLYQTKESWMPLN</sequence>
<name>A0AC34F3E7_9BILA</name>
<proteinExistence type="predicted"/>
<dbReference type="Proteomes" id="UP000887579">
    <property type="component" value="Unplaced"/>
</dbReference>
<protein>
    <submittedName>
        <fullName evidence="2">Secreted protein</fullName>
    </submittedName>
</protein>
<accession>A0AC34F3E7</accession>
<dbReference type="WBParaSite" id="ES5_v2.g11499.t1">
    <property type="protein sequence ID" value="ES5_v2.g11499.t1"/>
    <property type="gene ID" value="ES5_v2.g11499"/>
</dbReference>
<organism evidence="1 2">
    <name type="scientific">Panagrolaimus sp. ES5</name>
    <dbReference type="NCBI Taxonomy" id="591445"/>
    <lineage>
        <taxon>Eukaryota</taxon>
        <taxon>Metazoa</taxon>
        <taxon>Ecdysozoa</taxon>
        <taxon>Nematoda</taxon>
        <taxon>Chromadorea</taxon>
        <taxon>Rhabditida</taxon>
        <taxon>Tylenchina</taxon>
        <taxon>Panagrolaimomorpha</taxon>
        <taxon>Panagrolaimoidea</taxon>
        <taxon>Panagrolaimidae</taxon>
        <taxon>Panagrolaimus</taxon>
    </lineage>
</organism>
<reference evidence="2" key="1">
    <citation type="submission" date="2022-11" db="UniProtKB">
        <authorList>
            <consortium name="WormBaseParasite"/>
        </authorList>
    </citation>
    <scope>IDENTIFICATION</scope>
</reference>
<evidence type="ECO:0000313" key="2">
    <source>
        <dbReference type="WBParaSite" id="ES5_v2.g11499.t1"/>
    </source>
</evidence>